<feature type="domain" description="Plant bHLH transcription factor ACT-like" evidence="7">
    <location>
        <begin position="580"/>
        <end position="656"/>
    </location>
</feature>
<dbReference type="EMBL" id="GISG01198658">
    <property type="protein sequence ID" value="MBA4658011.1"/>
    <property type="molecule type" value="Transcribed_RNA"/>
</dbReference>
<keyword evidence="2" id="KW-0805">Transcription regulation</keyword>
<dbReference type="GO" id="GO:0046983">
    <property type="term" value="F:protein dimerization activity"/>
    <property type="evidence" value="ECO:0007669"/>
    <property type="project" value="InterPro"/>
</dbReference>
<evidence type="ECO:0000256" key="5">
    <source>
        <dbReference type="ARBA" id="ARBA00023242"/>
    </source>
</evidence>
<keyword evidence="3" id="KW-0010">Activator</keyword>
<dbReference type="InterPro" id="IPR036638">
    <property type="entry name" value="HLH_DNA-bd_sf"/>
</dbReference>
<evidence type="ECO:0000259" key="7">
    <source>
        <dbReference type="Pfam" id="PF22754"/>
    </source>
</evidence>
<reference evidence="8" key="2">
    <citation type="submission" date="2020-07" db="EMBL/GenBank/DDBJ databases">
        <authorList>
            <person name="Vera ALvarez R."/>
            <person name="Arias-Moreno D.M."/>
            <person name="Jimenez-Jacinto V."/>
            <person name="Jimenez-Bremont J.F."/>
            <person name="Swaminathan K."/>
            <person name="Moose S.P."/>
            <person name="Guerrero-Gonzalez M.L."/>
            <person name="Marino-Ramirez L."/>
            <person name="Landsman D."/>
            <person name="Rodriguez-Kessler M."/>
            <person name="Delgado-Sanchez P."/>
        </authorList>
    </citation>
    <scope>NUCLEOTIDE SEQUENCE</scope>
    <source>
        <tissue evidence="8">Cladode</tissue>
    </source>
</reference>
<keyword evidence="4" id="KW-0804">Transcription</keyword>
<evidence type="ECO:0000313" key="8">
    <source>
        <dbReference type="EMBL" id="MBA4658011.1"/>
    </source>
</evidence>
<proteinExistence type="predicted"/>
<keyword evidence="8" id="KW-0560">Oxidoreductase</keyword>
<feature type="domain" description="Transcription factor MYC/MYB N-terminal" evidence="6">
    <location>
        <begin position="17"/>
        <end position="198"/>
    </location>
</feature>
<dbReference type="GO" id="GO:0080090">
    <property type="term" value="P:regulation of primary metabolic process"/>
    <property type="evidence" value="ECO:0007669"/>
    <property type="project" value="UniProtKB-ARBA"/>
</dbReference>
<protein>
    <submittedName>
        <fullName evidence="8">2-alkenal reductase (NAD(P)(+))</fullName>
        <ecNumber evidence="8">1.3.1.74</ecNumber>
    </submittedName>
</protein>
<dbReference type="AlphaFoldDB" id="A0A7C9A547"/>
<evidence type="ECO:0000256" key="3">
    <source>
        <dbReference type="ARBA" id="ARBA00023159"/>
    </source>
</evidence>
<comment type="subcellular location">
    <subcellularLocation>
        <location evidence="1">Nucleus</location>
    </subcellularLocation>
</comment>
<dbReference type="Pfam" id="PF22754">
    <property type="entry name" value="bHLH-TF_ACT-like_plant"/>
    <property type="match status" value="1"/>
</dbReference>
<evidence type="ECO:0000256" key="1">
    <source>
        <dbReference type="ARBA" id="ARBA00004123"/>
    </source>
</evidence>
<keyword evidence="5" id="KW-0539">Nucleus</keyword>
<accession>A0A7C9A547</accession>
<dbReference type="SUPFAM" id="SSF47459">
    <property type="entry name" value="HLH, helix-loop-helix DNA-binding domain"/>
    <property type="match status" value="1"/>
</dbReference>
<reference evidence="8" key="1">
    <citation type="journal article" date="2013" name="J. Plant Res.">
        <title>Effect of fungi and light on seed germination of three Opuntia species from semiarid lands of central Mexico.</title>
        <authorList>
            <person name="Delgado-Sanchez P."/>
            <person name="Jimenez-Bremont J.F."/>
            <person name="Guerrero-Gonzalez Mde L."/>
            <person name="Flores J."/>
        </authorList>
    </citation>
    <scope>NUCLEOTIDE SEQUENCE</scope>
    <source>
        <tissue evidence="8">Cladode</tissue>
    </source>
</reference>
<name>A0A7C9A547_OPUST</name>
<dbReference type="GO" id="GO:0032440">
    <property type="term" value="F:2-alkenal reductase [NAD(P)H] activity"/>
    <property type="evidence" value="ECO:0007669"/>
    <property type="project" value="UniProtKB-EC"/>
</dbReference>
<dbReference type="InterPro" id="IPR054502">
    <property type="entry name" value="bHLH-TF_ACT-like_plant"/>
</dbReference>
<evidence type="ECO:0000256" key="2">
    <source>
        <dbReference type="ARBA" id="ARBA00023015"/>
    </source>
</evidence>
<evidence type="ECO:0000256" key="4">
    <source>
        <dbReference type="ARBA" id="ARBA00023163"/>
    </source>
</evidence>
<organism evidence="8">
    <name type="scientific">Opuntia streptacantha</name>
    <name type="common">Prickly pear cactus</name>
    <name type="synonym">Opuntia cardona</name>
    <dbReference type="NCBI Taxonomy" id="393608"/>
    <lineage>
        <taxon>Eukaryota</taxon>
        <taxon>Viridiplantae</taxon>
        <taxon>Streptophyta</taxon>
        <taxon>Embryophyta</taxon>
        <taxon>Tracheophyta</taxon>
        <taxon>Spermatophyta</taxon>
        <taxon>Magnoliopsida</taxon>
        <taxon>eudicotyledons</taxon>
        <taxon>Gunneridae</taxon>
        <taxon>Pentapetalae</taxon>
        <taxon>Caryophyllales</taxon>
        <taxon>Cactineae</taxon>
        <taxon>Cactaceae</taxon>
        <taxon>Opuntioideae</taxon>
        <taxon>Opuntia</taxon>
    </lineage>
</organism>
<dbReference type="Pfam" id="PF14215">
    <property type="entry name" value="bHLH-MYC_N"/>
    <property type="match status" value="1"/>
</dbReference>
<evidence type="ECO:0000259" key="6">
    <source>
        <dbReference type="Pfam" id="PF14215"/>
    </source>
</evidence>
<dbReference type="InterPro" id="IPR025610">
    <property type="entry name" value="MYC/MYB_N"/>
</dbReference>
<dbReference type="GO" id="GO:0005634">
    <property type="term" value="C:nucleus"/>
    <property type="evidence" value="ECO:0007669"/>
    <property type="project" value="UniProtKB-SubCell"/>
</dbReference>
<dbReference type="EC" id="1.3.1.74" evidence="8"/>
<sequence length="658" mass="74526">MDIQDEENMPETDNLSLKKKLGVAVRSVQWSYAIFWAFSTTQQGVLEWGEGHYNGDIKTRKAAQSKDFDAHRLGLQRSEQLRKLYQLLLEGESELGTKTPTGALSPEDLSNLEWYYLVCMSFTFKFGQSLPGRALATGQHIWLFDAQSADIRVFSRSLLAKSASVQTVICFPHMGGVIELGTTDLVPEDLNLIQYVKTTLMEVVKPICSEKNSADLYDADYDDYYTDRKPTENGHEIVDAIPFSKLYPSGEYIKSDKDKQNDLHHNVLEDITICSTNDCSNDCCKHTEESIMPHSTASPFRNWHLINEDRSQSLQDSTTFHGCLSQNFDSQEEHNLPLDGKNIGTLRLETFQDWGASKIMCNTHYGRTLPVTQENTNHFNTDQNKSICGHTSSFLNWRKDFRVHGSRTQASQKTLKTILLKVPLMHAHSTSKSLNKEGSSVYPLKPQACRSYGSHSTFEERADNGMLWALDQPTDSGQYLVLKSMLPSVAKTDETSILIDTIEYMKELKARVDELESCIDFEGSNAMRDLELDLVEYTSDNYEGVEEEKQAWTRKRKASKIHETDTDLSKAIQKDIQPLDVKVDIAEDEVLIRVNCPWREHLLLDIMEAANDLNLDTHTVQSSTLDGILSLFLKSKIQRTAFSSEGVIKQALRRAIGL</sequence>
<dbReference type="PANTHER" id="PTHR46266">
    <property type="entry name" value="TRANSCRIPTION FACTOR TT8"/>
    <property type="match status" value="1"/>
</dbReference>
<dbReference type="PANTHER" id="PTHR46266:SF1">
    <property type="entry name" value="TRANSCRIPTION FACTOR MYC1"/>
    <property type="match status" value="1"/>
</dbReference>